<name>A0AAD5S114_9FUNG</name>
<evidence type="ECO:0000313" key="3">
    <source>
        <dbReference type="EMBL" id="KAJ3026727.1"/>
    </source>
</evidence>
<dbReference type="EMBL" id="JADGJD010002971">
    <property type="protein sequence ID" value="KAJ3026727.1"/>
    <property type="molecule type" value="Genomic_DNA"/>
</dbReference>
<sequence>MGGGGGVFGGDGFSMRQNSRDEPRSGGGGGGGGAFGGSEGFSLSTPQSDPPRSGGVFGGDGFSMSSNTGSRDDSVGGGGRVFGGEGFSMGMSDHRDEREDSIGLTVPMGDRSGGGMKSPVSSVTAPIDLTPIQFVLRNVFLRFVKAAEAKVNGLIYQTLDRELDLYAFIRRGSDPSFDSLLESVGAIAKHCPKLMIDSIMVWRKSKSEGAGNDGLRYIASVYPNLKGKDVEGVVRERKSLVANFMLCRVLIEIIQRLTKETMPNDLGEKLEDMVFGQLRNADPDLTSRSPNRQANVDLFAELIGALSNVRFETVSDRFISELRASPNLKENKLELLIR</sequence>
<dbReference type="Proteomes" id="UP001212841">
    <property type="component" value="Unassembled WGS sequence"/>
</dbReference>
<dbReference type="InterPro" id="IPR039867">
    <property type="entry name" value="Furry/Tao3/Mor2"/>
</dbReference>
<proteinExistence type="predicted"/>
<comment type="caution">
    <text evidence="3">The sequence shown here is derived from an EMBL/GenBank/DDBJ whole genome shotgun (WGS) entry which is preliminary data.</text>
</comment>
<protein>
    <submittedName>
        <fullName evidence="3">Cell morphogenesis protein PAG1</fullName>
    </submittedName>
</protein>
<accession>A0AAD5S114</accession>
<feature type="compositionally biased region" description="Gly residues" evidence="1">
    <location>
        <begin position="1"/>
        <end position="12"/>
    </location>
</feature>
<dbReference type="PANTHER" id="PTHR12295:SF30">
    <property type="entry name" value="PROTEIN FURRY"/>
    <property type="match status" value="1"/>
</dbReference>
<dbReference type="PANTHER" id="PTHR12295">
    <property type="entry name" value="FURRY-RELATED"/>
    <property type="match status" value="1"/>
</dbReference>
<keyword evidence="4" id="KW-1185">Reference proteome</keyword>
<reference evidence="3" key="1">
    <citation type="submission" date="2020-05" db="EMBL/GenBank/DDBJ databases">
        <title>Phylogenomic resolution of chytrid fungi.</title>
        <authorList>
            <person name="Stajich J.E."/>
            <person name="Amses K."/>
            <person name="Simmons R."/>
            <person name="Seto K."/>
            <person name="Myers J."/>
            <person name="Bonds A."/>
            <person name="Quandt C.A."/>
            <person name="Barry K."/>
            <person name="Liu P."/>
            <person name="Grigoriev I."/>
            <person name="Longcore J.E."/>
            <person name="James T.Y."/>
        </authorList>
    </citation>
    <scope>NUCLEOTIDE SEQUENCE</scope>
    <source>
        <strain evidence="3">JEL0318</strain>
    </source>
</reference>
<dbReference type="AlphaFoldDB" id="A0AAD5S114"/>
<dbReference type="GO" id="GO:0005938">
    <property type="term" value="C:cell cortex"/>
    <property type="evidence" value="ECO:0007669"/>
    <property type="project" value="TreeGrafter"/>
</dbReference>
<dbReference type="Pfam" id="PF14222">
    <property type="entry name" value="MOR2-PAG1_N"/>
    <property type="match status" value="1"/>
</dbReference>
<feature type="domain" description="Cell morphogenesis protein N-terminal" evidence="2">
    <location>
        <begin position="236"/>
        <end position="337"/>
    </location>
</feature>
<feature type="compositionally biased region" description="Gly residues" evidence="1">
    <location>
        <begin position="75"/>
        <end position="87"/>
    </location>
</feature>
<dbReference type="InterPro" id="IPR025614">
    <property type="entry name" value="Cell_morpho_N"/>
</dbReference>
<evidence type="ECO:0000313" key="4">
    <source>
        <dbReference type="Proteomes" id="UP001212841"/>
    </source>
</evidence>
<evidence type="ECO:0000256" key="1">
    <source>
        <dbReference type="SAM" id="MobiDB-lite"/>
    </source>
</evidence>
<feature type="region of interest" description="Disordered" evidence="1">
    <location>
        <begin position="1"/>
        <end position="97"/>
    </location>
</feature>
<feature type="non-terminal residue" evidence="3">
    <location>
        <position position="338"/>
    </location>
</feature>
<dbReference type="GO" id="GO:0000902">
    <property type="term" value="P:cell morphogenesis"/>
    <property type="evidence" value="ECO:0007669"/>
    <property type="project" value="InterPro"/>
</dbReference>
<dbReference type="GO" id="GO:0030427">
    <property type="term" value="C:site of polarized growth"/>
    <property type="evidence" value="ECO:0007669"/>
    <property type="project" value="TreeGrafter"/>
</dbReference>
<evidence type="ECO:0000259" key="2">
    <source>
        <dbReference type="Pfam" id="PF14222"/>
    </source>
</evidence>
<feature type="compositionally biased region" description="Gly residues" evidence="1">
    <location>
        <begin position="25"/>
        <end position="39"/>
    </location>
</feature>
<gene>
    <name evidence="3" type="primary">TAO3_3</name>
    <name evidence="3" type="ORF">HK097_006312</name>
</gene>
<organism evidence="3 4">
    <name type="scientific">Rhizophlyctis rosea</name>
    <dbReference type="NCBI Taxonomy" id="64517"/>
    <lineage>
        <taxon>Eukaryota</taxon>
        <taxon>Fungi</taxon>
        <taxon>Fungi incertae sedis</taxon>
        <taxon>Chytridiomycota</taxon>
        <taxon>Chytridiomycota incertae sedis</taxon>
        <taxon>Chytridiomycetes</taxon>
        <taxon>Rhizophlyctidales</taxon>
        <taxon>Rhizophlyctidaceae</taxon>
        <taxon>Rhizophlyctis</taxon>
    </lineage>
</organism>